<evidence type="ECO:0000256" key="7">
    <source>
        <dbReference type="RuleBase" id="RU004466"/>
    </source>
</evidence>
<dbReference type="Pfam" id="PF00348">
    <property type="entry name" value="polyprenyl_synt"/>
    <property type="match status" value="1"/>
</dbReference>
<organism evidence="8 9">
    <name type="scientific">Corynebacterium urogenitale</name>
    <dbReference type="NCBI Taxonomy" id="2487892"/>
    <lineage>
        <taxon>Bacteria</taxon>
        <taxon>Bacillati</taxon>
        <taxon>Actinomycetota</taxon>
        <taxon>Actinomycetes</taxon>
        <taxon>Mycobacteriales</taxon>
        <taxon>Corynebacteriaceae</taxon>
        <taxon>Corynebacterium</taxon>
    </lineage>
</organism>
<keyword evidence="9" id="KW-1185">Reference proteome</keyword>
<evidence type="ECO:0000313" key="9">
    <source>
        <dbReference type="Proteomes" id="UP000326711"/>
    </source>
</evidence>
<keyword evidence="5" id="KW-0479">Metal-binding</keyword>
<dbReference type="InterPro" id="IPR033749">
    <property type="entry name" value="Polyprenyl_synt_CS"/>
</dbReference>
<evidence type="ECO:0000256" key="4">
    <source>
        <dbReference type="ARBA" id="ARBA00022679"/>
    </source>
</evidence>
<dbReference type="GO" id="GO:0046872">
    <property type="term" value="F:metal ion binding"/>
    <property type="evidence" value="ECO:0007669"/>
    <property type="project" value="UniProtKB-KW"/>
</dbReference>
<sequence>MNYLTKAMTDSQEFLKGYLTAQVPGSASVTPVLAHSYSELARITLAGKHIRSKLVHIGAGHLEGSSYRAAVAFGAAVNLVHGGFLVHDDFVDADCTRRGEMSFHNSLGTMADDVHMGDSLSVLAGDLALTGAIDLVSGSEVPALLRAPAVRIVVEAMMESIHGELSDVAHREKTSAHTLDDVRLSNHRKTSAYTFRAPLMLGALAAGRPTEPMIGIADALGSAYQSTDDVTGHREDIAKERVTMVTARLRQDPKGLLQDALADIAEETRHSLRTARSLTREAELPDDVREGVLDIVRSMEDNLAAQGL</sequence>
<protein>
    <submittedName>
        <fullName evidence="8">(2E,6E)-farnesyl diphosphate synthase</fullName>
        <ecNumber evidence="8">2.5.1.10</ecNumber>
    </submittedName>
</protein>
<dbReference type="Proteomes" id="UP000326711">
    <property type="component" value="Chromosome"/>
</dbReference>
<dbReference type="AlphaFoldDB" id="A0A5J6Z891"/>
<gene>
    <name evidence="8" type="ORF">CUROG_08930</name>
</gene>
<dbReference type="InterPro" id="IPR000092">
    <property type="entry name" value="Polyprenyl_synt"/>
</dbReference>
<dbReference type="GO" id="GO:0004337">
    <property type="term" value="F:(2E,6E)-farnesyl diphosphate synthase activity"/>
    <property type="evidence" value="ECO:0007669"/>
    <property type="project" value="UniProtKB-EC"/>
</dbReference>
<dbReference type="PROSITE" id="PS00723">
    <property type="entry name" value="POLYPRENYL_SYNTHASE_1"/>
    <property type="match status" value="1"/>
</dbReference>
<keyword evidence="4 7" id="KW-0808">Transferase</keyword>
<evidence type="ECO:0000256" key="5">
    <source>
        <dbReference type="ARBA" id="ARBA00022723"/>
    </source>
</evidence>
<keyword evidence="6" id="KW-0460">Magnesium</keyword>
<dbReference type="KEGG" id="cuo:CUROG_08930"/>
<evidence type="ECO:0000256" key="6">
    <source>
        <dbReference type="ARBA" id="ARBA00022842"/>
    </source>
</evidence>
<dbReference type="EC" id="2.5.1.10" evidence="8"/>
<comment type="similarity">
    <text evidence="3 7">Belongs to the FPP/GGPP synthase family.</text>
</comment>
<evidence type="ECO:0000256" key="1">
    <source>
        <dbReference type="ARBA" id="ARBA00001946"/>
    </source>
</evidence>
<evidence type="ECO:0000313" key="8">
    <source>
        <dbReference type="EMBL" id="QFQ03134.1"/>
    </source>
</evidence>
<proteinExistence type="inferred from homology"/>
<dbReference type="PANTHER" id="PTHR12001">
    <property type="entry name" value="GERANYLGERANYL PYROPHOSPHATE SYNTHASE"/>
    <property type="match status" value="1"/>
</dbReference>
<dbReference type="OrthoDB" id="4497239at2"/>
<dbReference type="Gene3D" id="1.10.600.10">
    <property type="entry name" value="Farnesyl Diphosphate Synthase"/>
    <property type="match status" value="1"/>
</dbReference>
<dbReference type="SUPFAM" id="SSF48576">
    <property type="entry name" value="Terpenoid synthases"/>
    <property type="match status" value="1"/>
</dbReference>
<dbReference type="RefSeq" id="WP_151903414.1">
    <property type="nucleotide sequence ID" value="NZ_CP045032.1"/>
</dbReference>
<evidence type="ECO:0000256" key="2">
    <source>
        <dbReference type="ARBA" id="ARBA00005128"/>
    </source>
</evidence>
<dbReference type="EMBL" id="CP045032">
    <property type="protein sequence ID" value="QFQ03134.1"/>
    <property type="molecule type" value="Genomic_DNA"/>
</dbReference>
<dbReference type="InterPro" id="IPR008949">
    <property type="entry name" value="Isoprenoid_synthase_dom_sf"/>
</dbReference>
<name>A0A5J6Z891_9CORY</name>
<accession>A0A5J6Z891</accession>
<dbReference type="PANTHER" id="PTHR12001:SF85">
    <property type="entry name" value="SHORT CHAIN ISOPRENYL DIPHOSPHATE SYNTHASE"/>
    <property type="match status" value="1"/>
</dbReference>
<reference evidence="9" key="1">
    <citation type="submission" date="2019-10" db="EMBL/GenBank/DDBJ databases">
        <title>Complete genome sequence of Corynebacterium urogenitalis DSM 108747, isolated from the genital tract of a cow.</title>
        <authorList>
            <person name="Ruckert C."/>
            <person name="Ballas P."/>
            <person name="Wagener K."/>
            <person name="Drillich M."/>
            <person name="Kaempfer P."/>
            <person name="Busse H.-J."/>
            <person name="Ehling-Schulz M."/>
        </authorList>
    </citation>
    <scope>NUCLEOTIDE SEQUENCE [LARGE SCALE GENOMIC DNA]</scope>
    <source>
        <strain evidence="9">LMM 1652</strain>
    </source>
</reference>
<comment type="cofactor">
    <cofactor evidence="1">
        <name>Mg(2+)</name>
        <dbReference type="ChEBI" id="CHEBI:18420"/>
    </cofactor>
</comment>
<dbReference type="GO" id="GO:0008299">
    <property type="term" value="P:isoprenoid biosynthetic process"/>
    <property type="evidence" value="ECO:0007669"/>
    <property type="project" value="InterPro"/>
</dbReference>
<evidence type="ECO:0000256" key="3">
    <source>
        <dbReference type="ARBA" id="ARBA00006706"/>
    </source>
</evidence>
<comment type="pathway">
    <text evidence="2">Isoprenoid biosynthesis.</text>
</comment>